<keyword evidence="5" id="KW-0235">DNA replication</keyword>
<feature type="domain" description="Coenzyme PQQ synthesis protein F-like C-terminal lobe" evidence="16">
    <location>
        <begin position="791"/>
        <end position="889"/>
    </location>
</feature>
<dbReference type="InterPro" id="IPR056784">
    <property type="entry name" value="PSF2_N"/>
</dbReference>
<keyword evidence="10" id="KW-0482">Metalloprotease</keyword>
<dbReference type="Pfam" id="PF25005">
    <property type="entry name" value="PSF2_N"/>
    <property type="match status" value="1"/>
</dbReference>
<dbReference type="InterPro" id="IPR011249">
    <property type="entry name" value="Metalloenz_LuxS/M16"/>
</dbReference>
<proteinExistence type="inferred from homology"/>
<protein>
    <submittedName>
        <fullName evidence="18">Insulinase (Peptidase M16)</fullName>
    </submittedName>
</protein>
<evidence type="ECO:0000259" key="14">
    <source>
        <dbReference type="Pfam" id="PF05916"/>
    </source>
</evidence>
<dbReference type="SUPFAM" id="SSF158573">
    <property type="entry name" value="GINS helical bundle-like"/>
    <property type="match status" value="1"/>
</dbReference>
<evidence type="ECO:0000256" key="5">
    <source>
        <dbReference type="ARBA" id="ARBA00022705"/>
    </source>
</evidence>
<evidence type="ECO:0000256" key="3">
    <source>
        <dbReference type="ARBA" id="ARBA00010565"/>
    </source>
</evidence>
<dbReference type="Gene3D" id="3.30.830.10">
    <property type="entry name" value="Metalloenzyme, LuxS/M16 peptidase-like"/>
    <property type="match status" value="4"/>
</dbReference>
<keyword evidence="9" id="KW-0862">Zinc</keyword>
<dbReference type="GO" id="GO:0005739">
    <property type="term" value="C:mitochondrion"/>
    <property type="evidence" value="ECO:0007669"/>
    <property type="project" value="TreeGrafter"/>
</dbReference>
<gene>
    <name evidence="18" type="primary">IDE1</name>
    <name evidence="18" type="ORF">HK100_011397</name>
</gene>
<dbReference type="CDD" id="cd21694">
    <property type="entry name" value="GINS_B_Psf2"/>
    <property type="match status" value="1"/>
</dbReference>
<evidence type="ECO:0000256" key="2">
    <source>
        <dbReference type="ARBA" id="ARBA00007261"/>
    </source>
</evidence>
<evidence type="ECO:0000259" key="15">
    <source>
        <dbReference type="Pfam" id="PF16187"/>
    </source>
</evidence>
<reference evidence="18" key="1">
    <citation type="submission" date="2020-05" db="EMBL/GenBank/DDBJ databases">
        <title>Phylogenomic resolution of chytrid fungi.</title>
        <authorList>
            <person name="Stajich J.E."/>
            <person name="Amses K."/>
            <person name="Simmons R."/>
            <person name="Seto K."/>
            <person name="Myers J."/>
            <person name="Bonds A."/>
            <person name="Quandt C.A."/>
            <person name="Barry K."/>
            <person name="Liu P."/>
            <person name="Grigoriev I."/>
            <person name="Longcore J.E."/>
            <person name="James T.Y."/>
        </authorList>
    </citation>
    <scope>NUCLEOTIDE SEQUENCE</scope>
    <source>
        <strain evidence="18">JEL0513</strain>
    </source>
</reference>
<dbReference type="InterPro" id="IPR036224">
    <property type="entry name" value="GINS_bundle-like_dom_sf"/>
</dbReference>
<evidence type="ECO:0000313" key="19">
    <source>
        <dbReference type="Proteomes" id="UP001211907"/>
    </source>
</evidence>
<dbReference type="GO" id="GO:0006260">
    <property type="term" value="P:DNA replication"/>
    <property type="evidence" value="ECO:0007669"/>
    <property type="project" value="UniProtKB-KW"/>
</dbReference>
<dbReference type="PANTHER" id="PTHR43690:SF18">
    <property type="entry name" value="INSULIN-DEGRADING ENZYME-RELATED"/>
    <property type="match status" value="1"/>
</dbReference>
<dbReference type="Pfam" id="PF00675">
    <property type="entry name" value="Peptidase_M16"/>
    <property type="match status" value="1"/>
</dbReference>
<dbReference type="GO" id="GO:0051603">
    <property type="term" value="P:proteolysis involved in protein catabolic process"/>
    <property type="evidence" value="ECO:0007669"/>
    <property type="project" value="TreeGrafter"/>
</dbReference>
<comment type="caution">
    <text evidence="18">The sequence shown here is derived from an EMBL/GenBank/DDBJ whole genome shotgun (WGS) entry which is preliminary data.</text>
</comment>
<evidence type="ECO:0000256" key="1">
    <source>
        <dbReference type="ARBA" id="ARBA00004123"/>
    </source>
</evidence>
<name>A0AAD5TAC6_9FUNG</name>
<dbReference type="GO" id="GO:0004222">
    <property type="term" value="F:metalloendopeptidase activity"/>
    <property type="evidence" value="ECO:0007669"/>
    <property type="project" value="TreeGrafter"/>
</dbReference>
<dbReference type="InterPro" id="IPR021151">
    <property type="entry name" value="GINS_A"/>
</dbReference>
<dbReference type="AlphaFoldDB" id="A0AAD5TAC6"/>
<dbReference type="GO" id="GO:0005829">
    <property type="term" value="C:cytosol"/>
    <property type="evidence" value="ECO:0007669"/>
    <property type="project" value="TreeGrafter"/>
</dbReference>
<feature type="domain" description="Peptidase M16 C-terminal" evidence="13">
    <location>
        <begin position="242"/>
        <end position="397"/>
    </location>
</feature>
<organism evidence="18 19">
    <name type="scientific">Physocladia obscura</name>
    <dbReference type="NCBI Taxonomy" id="109957"/>
    <lineage>
        <taxon>Eukaryota</taxon>
        <taxon>Fungi</taxon>
        <taxon>Fungi incertae sedis</taxon>
        <taxon>Chytridiomycota</taxon>
        <taxon>Chytridiomycota incertae sedis</taxon>
        <taxon>Chytridiomycetes</taxon>
        <taxon>Chytridiales</taxon>
        <taxon>Chytriomycetaceae</taxon>
        <taxon>Physocladia</taxon>
    </lineage>
</organism>
<evidence type="ECO:0000256" key="4">
    <source>
        <dbReference type="ARBA" id="ARBA00022670"/>
    </source>
</evidence>
<keyword evidence="6" id="KW-0479">Metal-binding</keyword>
<evidence type="ECO:0000259" key="16">
    <source>
        <dbReference type="Pfam" id="PF22456"/>
    </source>
</evidence>
<keyword evidence="19" id="KW-1185">Reference proteome</keyword>
<keyword evidence="4" id="KW-0645">Protease</keyword>
<dbReference type="SUPFAM" id="SSF63411">
    <property type="entry name" value="LuxS/MPP-like metallohydrolase"/>
    <property type="match status" value="4"/>
</dbReference>
<keyword evidence="7" id="KW-0378">Hydrolase</keyword>
<evidence type="ECO:0000259" key="13">
    <source>
        <dbReference type="Pfam" id="PF05193"/>
    </source>
</evidence>
<evidence type="ECO:0000256" key="10">
    <source>
        <dbReference type="ARBA" id="ARBA00023049"/>
    </source>
</evidence>
<evidence type="ECO:0000256" key="7">
    <source>
        <dbReference type="ARBA" id="ARBA00022801"/>
    </source>
</evidence>
<dbReference type="InterPro" id="IPR011765">
    <property type="entry name" value="Pept_M16_N"/>
</dbReference>
<dbReference type="GO" id="GO:0005634">
    <property type="term" value="C:nucleus"/>
    <property type="evidence" value="ECO:0007669"/>
    <property type="project" value="UniProtKB-SubCell"/>
</dbReference>
<dbReference type="Pfam" id="PF05916">
    <property type="entry name" value="Sld5"/>
    <property type="match status" value="1"/>
</dbReference>
<comment type="similarity">
    <text evidence="3">Belongs to the GINS2/PSF2 family.</text>
</comment>
<dbReference type="InterPro" id="IPR032632">
    <property type="entry name" value="Peptidase_M16_M"/>
</dbReference>
<dbReference type="Pfam" id="PF22456">
    <property type="entry name" value="PqqF-like_C_4"/>
    <property type="match status" value="1"/>
</dbReference>
<dbReference type="InterPro" id="IPR054734">
    <property type="entry name" value="PqqF-like_C_4"/>
</dbReference>
<sequence length="1203" mass="136559">MASPPSASAVSLLNTPAFTDIRKPDLDDRQYALLTLANKLQVLIVSDPTTDKASAAMDVHVGHLSDPAVAPGLAHFCEHLLFMGNAKYPSENEYSQYLAAHGGSSNAFTAADHTNYYFDVKAEFFEGALDRFTQFFVSPLFDSSCTDREMKAVDSEHKKNLQSDAWRIYQLQKDLMDPSHPFCKFGTGNLHTLGVIPREHGLDVRETLLKFHDGFYSVTKISLTFLNTNNFLTLPLGKFNENESISQLSEWVVEQTSAIKNKDIPIPKFPGHPLSKNQLLQQIKIKPVKDMQSLNIVFPLPDLTSQYLCKPSGYISHLIGHESEGSILAHLKQRGWAQELTAGTSSGAIGFDFFRIGINLTEEGTRHWEEIVVLVFEYIEMLREGGIKDWIYEECKAISEMRFRFEEKRNPASFASHVAGEMHDYAPEHILCGSSIMFEMDKEKIQNLLNTLTVDNFRITLVSPDFNSLEWSKAEWYGTEYLHESISESLKIALASLRPTSHFHLPLKNEFIPDNFSIRKTKMKHQTRPDIVHVSDVIRVWHKKDDTFWQPKAKVAFTFKSPIAYVTPATCVLTRLYTDCLMDQLNEFSYYAHVCGLDYYMTNSTEGIELSISGYNDKLSHLLERILQLAKTLNIDEKRFSAIKEELGRSYKNWSMEQPYQHASFFASHVTQERLWTSSEKFAVLEDLTCADVAAFYPELLGRLHIEGFVFGNVEASEAILLGKSVQRFLGCKALPSIVHNQVVRTHILPKGTHTVVTRDIMNQNQVNSALEYLVQIGDVSDEYLRVHTMLFAQIVKEPCFNVLRTQEQLGYIVASGIRKQTGMISFRVLVQSEKGPKFIEDRVEGFLKSLKDILASMPAKELKKNAEAVAFNLLEKDKNLAQEASKHWARISSRYYDFEQDDRDAKKVLEISRESLLEFYDVYISPESHTRRILSVHMQSAKAGMDENVNVVDGAIKKRFMREEEVADLKLGLELGLCPVPVVPLSNFVVAGSKITLILSEMAVPKHSRLALTPQEVEFIAETQIITVIPTRSIPTEFDLLSGTYGPLRPPLKSKVPLWLALALKRRGKCNIEPPAWLDAEYLDLKLQDERSSEDFAELEFGWLETATMLMRDAQDDIPNFEEVQNFIKSIKECRENKAIKILKLISIDLYSQQGYLDIENIGRLEINEIKPFFTRAFDEMGKFSGLLTRDDGKGGAVPMSE</sequence>
<dbReference type="InterPro" id="IPR050626">
    <property type="entry name" value="Peptidase_M16"/>
</dbReference>
<evidence type="ECO:0000313" key="18">
    <source>
        <dbReference type="EMBL" id="KAJ3143098.1"/>
    </source>
</evidence>
<feature type="domain" description="Peptidase M16 middle/third" evidence="15">
    <location>
        <begin position="403"/>
        <end position="683"/>
    </location>
</feature>
<evidence type="ECO:0000256" key="6">
    <source>
        <dbReference type="ARBA" id="ARBA00022723"/>
    </source>
</evidence>
<keyword evidence="8" id="KW-0159">Chromosome partition</keyword>
<dbReference type="FunFam" id="3.30.830.10:FF:000005">
    <property type="entry name" value="nardilysin isoform X1"/>
    <property type="match status" value="1"/>
</dbReference>
<dbReference type="Pfam" id="PF16187">
    <property type="entry name" value="Peptidase_M16_M"/>
    <property type="match status" value="1"/>
</dbReference>
<dbReference type="InterPro" id="IPR007863">
    <property type="entry name" value="Peptidase_M16_C"/>
</dbReference>
<evidence type="ECO:0000256" key="11">
    <source>
        <dbReference type="ARBA" id="ARBA00023242"/>
    </source>
</evidence>
<feature type="domain" description="Peptidase M16 N-terminal" evidence="12">
    <location>
        <begin position="42"/>
        <end position="178"/>
    </location>
</feature>
<comment type="subcellular location">
    <subcellularLocation>
        <location evidence="1">Nucleus</location>
    </subcellularLocation>
</comment>
<dbReference type="PANTHER" id="PTHR43690">
    <property type="entry name" value="NARDILYSIN"/>
    <property type="match status" value="1"/>
</dbReference>
<accession>A0AAD5TAC6</accession>
<keyword evidence="11" id="KW-0539">Nucleus</keyword>
<feature type="domain" description="DNA replication complex GINS protein PSF2 N-terminal" evidence="17">
    <location>
        <begin position="1014"/>
        <end position="1073"/>
    </location>
</feature>
<dbReference type="FunFam" id="3.40.5.50:FF:000001">
    <property type="entry name" value="DNA replication complex GINS protein PSF2"/>
    <property type="match status" value="1"/>
</dbReference>
<dbReference type="FunFam" id="3.30.830.10:FF:000004">
    <property type="entry name" value="Putative insulin-degrading enzyme"/>
    <property type="match status" value="1"/>
</dbReference>
<dbReference type="CDD" id="cd11712">
    <property type="entry name" value="GINS_A_psf2"/>
    <property type="match status" value="1"/>
</dbReference>
<dbReference type="FunFam" id="3.30.830.10:FF:000003">
    <property type="entry name" value="Insulin-degrading enzyme"/>
    <property type="match status" value="1"/>
</dbReference>
<dbReference type="Gene3D" id="3.40.5.50">
    <property type="match status" value="1"/>
</dbReference>
<evidence type="ECO:0000256" key="8">
    <source>
        <dbReference type="ARBA" id="ARBA00022829"/>
    </source>
</evidence>
<evidence type="ECO:0000259" key="12">
    <source>
        <dbReference type="Pfam" id="PF00675"/>
    </source>
</evidence>
<evidence type="ECO:0000256" key="9">
    <source>
        <dbReference type="ARBA" id="ARBA00022833"/>
    </source>
</evidence>
<dbReference type="Pfam" id="PF05193">
    <property type="entry name" value="Peptidase_M16_C"/>
    <property type="match status" value="1"/>
</dbReference>
<dbReference type="Proteomes" id="UP001211907">
    <property type="component" value="Unassembled WGS sequence"/>
</dbReference>
<evidence type="ECO:0000259" key="17">
    <source>
        <dbReference type="Pfam" id="PF25005"/>
    </source>
</evidence>
<dbReference type="SUPFAM" id="SSF160059">
    <property type="entry name" value="PriA/YqbF domain"/>
    <property type="match status" value="1"/>
</dbReference>
<dbReference type="EMBL" id="JADGJH010000007">
    <property type="protein sequence ID" value="KAJ3143098.1"/>
    <property type="molecule type" value="Genomic_DNA"/>
</dbReference>
<dbReference type="GO" id="GO:0043171">
    <property type="term" value="P:peptide catabolic process"/>
    <property type="evidence" value="ECO:0007669"/>
    <property type="project" value="TreeGrafter"/>
</dbReference>
<dbReference type="Gene3D" id="1.20.58.1020">
    <property type="match status" value="1"/>
</dbReference>
<feature type="domain" description="GINS subunit" evidence="14">
    <location>
        <begin position="1078"/>
        <end position="1177"/>
    </location>
</feature>
<dbReference type="GO" id="GO:0046872">
    <property type="term" value="F:metal ion binding"/>
    <property type="evidence" value="ECO:0007669"/>
    <property type="project" value="UniProtKB-KW"/>
</dbReference>
<comment type="similarity">
    <text evidence="2">Belongs to the peptidase M16 family.</text>
</comment>
<dbReference type="GO" id="GO:0007059">
    <property type="term" value="P:chromosome segregation"/>
    <property type="evidence" value="ECO:0007669"/>
    <property type="project" value="UniProtKB-KW"/>
</dbReference>